<dbReference type="PANTHER" id="PTHR23389">
    <property type="entry name" value="CHROMOSOME TRANSMISSION FIDELITY FACTOR 18"/>
    <property type="match status" value="1"/>
</dbReference>
<dbReference type="FunFam" id="3.40.50.10190:FF:000001">
    <property type="entry name" value="Replication factor C subunit 1"/>
    <property type="match status" value="1"/>
</dbReference>
<evidence type="ECO:0000256" key="3">
    <source>
        <dbReference type="ARBA" id="ARBA00020401"/>
    </source>
</evidence>
<dbReference type="InterPro" id="IPR012178">
    <property type="entry name" value="RFC1"/>
</dbReference>
<dbReference type="InterPro" id="IPR008921">
    <property type="entry name" value="DNA_pol3_clamp-load_cplx_C"/>
</dbReference>
<gene>
    <name evidence="16" type="primary">LOC106174155</name>
</gene>
<dbReference type="SUPFAM" id="SSF48019">
    <property type="entry name" value="post-AAA+ oligomerization domain-like"/>
    <property type="match status" value="1"/>
</dbReference>
<evidence type="ECO:0000256" key="13">
    <source>
        <dbReference type="SAM" id="MobiDB-lite"/>
    </source>
</evidence>
<dbReference type="InterPro" id="IPR001357">
    <property type="entry name" value="BRCT_dom"/>
</dbReference>
<dbReference type="STRING" id="7574.A0A1S3JKT5"/>
<dbReference type="CDD" id="cd17752">
    <property type="entry name" value="BRCT_RFC1"/>
    <property type="match status" value="1"/>
</dbReference>
<dbReference type="OrthoDB" id="446168at2759"/>
<evidence type="ECO:0000256" key="10">
    <source>
        <dbReference type="ARBA" id="ARBA00054501"/>
    </source>
</evidence>
<dbReference type="Pfam" id="PF25361">
    <property type="entry name" value="AAA_lid_RFC1"/>
    <property type="match status" value="1"/>
</dbReference>
<dbReference type="CDD" id="cd00009">
    <property type="entry name" value="AAA"/>
    <property type="match status" value="1"/>
</dbReference>
<feature type="compositionally biased region" description="Basic and acidic residues" evidence="13">
    <location>
        <begin position="108"/>
        <end position="117"/>
    </location>
</feature>
<evidence type="ECO:0000313" key="15">
    <source>
        <dbReference type="Proteomes" id="UP000085678"/>
    </source>
</evidence>
<evidence type="ECO:0000256" key="5">
    <source>
        <dbReference type="ARBA" id="ARBA00022705"/>
    </source>
</evidence>
<keyword evidence="8" id="KW-0238">DNA-binding</keyword>
<dbReference type="Pfam" id="PF00004">
    <property type="entry name" value="AAA"/>
    <property type="match status" value="1"/>
</dbReference>
<dbReference type="Gene3D" id="1.10.8.60">
    <property type="match status" value="1"/>
</dbReference>
<dbReference type="SMART" id="SM00292">
    <property type="entry name" value="BRCT"/>
    <property type="match status" value="1"/>
</dbReference>
<protein>
    <recommendedName>
        <fullName evidence="3 12">Replication factor C subunit 1</fullName>
    </recommendedName>
</protein>
<dbReference type="GeneID" id="106174155"/>
<feature type="compositionally biased region" description="Low complexity" evidence="13">
    <location>
        <begin position="291"/>
        <end position="301"/>
    </location>
</feature>
<dbReference type="PROSITE" id="PS50172">
    <property type="entry name" value="BRCT"/>
    <property type="match status" value="1"/>
</dbReference>
<dbReference type="InterPro" id="IPR027417">
    <property type="entry name" value="P-loop_NTPase"/>
</dbReference>
<comment type="function">
    <text evidence="10">Subunit of the replication factor C (RFC) complex which acts during elongation of primed DNA templates by DNA polymerases delta and epsilon, and is necessary for ATP-dependent loading of proliferating cell nuclear antigen (PCNA) onto primed DNA. This subunit binds to the primer-template junction. Binds the PO-B transcription element as well as other GA rich DNA sequences. Can bind single- or double-stranded DNA.</text>
</comment>
<evidence type="ECO:0000256" key="4">
    <source>
        <dbReference type="ARBA" id="ARBA00022553"/>
    </source>
</evidence>
<keyword evidence="7 12" id="KW-0067">ATP-binding</keyword>
<sequence length="1066" mass="116795">MEYCASTDLEQDDQSRDRSPDVDPIKAAFQRQAQKAPTPKKTTPAKSTEEKKKQISVSDFFGGGSVKKSERKTAALKRKAPDGDTPSMDKEEHDDVDFQRTLELLDEQQAKKTKIESTKVTPSKSSQSRRHDSTPSKSITVAETPVRESPRRSSRTTTPQKEESRSSSRTPRKEESRSSSKTPQKQTLTSDQTPQKSRSSSKGRSRSEVSVVEETPERSSPRTRSRSRSCTPAKSDTSSEQSVRQSPRRKENESKTESSSLAKKLAAKARSRELMNTKEEEEKELKKSTPQKKTPSKAKTPVKATPEKTESSPGTPATLERKGSSYKSYLTRAGPSSLGAKEVPEGGDNCLEGLTFVITGVLESFERDDMKSAIEKYGGKVTGSISKRTSYVVVGRDAGESKLSKARQLGTKQLDEDGVLDLIKTLPGKKSKYTVAAEKMVKEDSLNKSAVNEASGKKTSLKKEASVTTPGKTSLSESTPTKSGQSEAKIGVDKPGESLLWVDKYKPTSMKQLIGQQGDKSNAKKLFHWLNNWHKNIASGKKPVFSRFDSDGAGYRAALLSGPPGVGKTSAATVVCQEAGFSYIELNASDTRNKKSLEQEVAEALSNHTLVDFFGSGQSGSSGQKHCLIMDEVDGMAGNEDRGGVQELVQLLKKTKIPIICMCNDRNHPKIRTLANYCFDLRFYKPRLEQIKGPMLSLCFKEKIKVPPPALNEIIAGANHDIRQIIHNLAMWSASDKSLTYEQAKSDANQAKKDMKIGPFDICRKVLVGGAETAGMTLADKQDLFFQDYDLTPLFVHENYLSTTPQAAQGNMKKHLRLISQAVDSMCDGDMVSKVIRGQQRWSLLTSQSIFSSVIPGDLMRGSLPQMVSFPSWLGKNSSKNKVDRILQELRTHMCLKVSANKEGLAMDYLPHLRSSLTQPLVQGDADGVPDVIHMMDEYSLLREDFDNILEVTQWSGRKDPMASVPSKVKSAFTRAYNKEAHMTPYAVSNMGKKGKKSVSSAEDYPGLGEEEGENGGGGGGDEDEEEEEDVTADAMIKVKKPSAAKGKGKGEGKGQGKGKGRGKKS</sequence>
<dbReference type="GO" id="GO:0006281">
    <property type="term" value="P:DNA repair"/>
    <property type="evidence" value="ECO:0007669"/>
    <property type="project" value="InterPro"/>
</dbReference>
<evidence type="ECO:0000256" key="2">
    <source>
        <dbReference type="ARBA" id="ARBA00006116"/>
    </source>
</evidence>
<dbReference type="Gene3D" id="3.40.50.10190">
    <property type="entry name" value="BRCT domain"/>
    <property type="match status" value="1"/>
</dbReference>
<dbReference type="Gene3D" id="3.40.50.300">
    <property type="entry name" value="P-loop containing nucleotide triphosphate hydrolases"/>
    <property type="match status" value="1"/>
</dbReference>
<feature type="compositionally biased region" description="Polar residues" evidence="13">
    <location>
        <begin position="466"/>
        <end position="486"/>
    </location>
</feature>
<dbReference type="SMART" id="SM00382">
    <property type="entry name" value="AAA"/>
    <property type="match status" value="1"/>
</dbReference>
<dbReference type="AlphaFoldDB" id="A0A1S3JKT5"/>
<evidence type="ECO:0000259" key="14">
    <source>
        <dbReference type="PROSITE" id="PS50172"/>
    </source>
</evidence>
<feature type="compositionally biased region" description="Polar residues" evidence="13">
    <location>
        <begin position="234"/>
        <end position="245"/>
    </location>
</feature>
<keyword evidence="5 12" id="KW-0235">DNA replication</keyword>
<evidence type="ECO:0000313" key="16">
    <source>
        <dbReference type="RefSeq" id="XP_013411030.1"/>
    </source>
</evidence>
<comment type="similarity">
    <text evidence="2 12">Belongs to the activator 1 large subunit family.</text>
</comment>
<comment type="subunit">
    <text evidence="11">Large subunit of the RFC complex, an heteropentameric complex consisting of RFC1 and four small subunits RFC2, RFC3, RFC4 and RFC5; the RFC complex interacts with PCNA and the interaction involves RFC1.</text>
</comment>
<evidence type="ECO:0000256" key="8">
    <source>
        <dbReference type="ARBA" id="ARBA00023125"/>
    </source>
</evidence>
<dbReference type="GO" id="GO:0003677">
    <property type="term" value="F:DNA binding"/>
    <property type="evidence" value="ECO:0007669"/>
    <property type="project" value="UniProtKB-KW"/>
</dbReference>
<evidence type="ECO:0000256" key="9">
    <source>
        <dbReference type="ARBA" id="ARBA00023242"/>
    </source>
</evidence>
<dbReference type="FunCoup" id="A0A1S3JKT5">
    <property type="interactions" value="2528"/>
</dbReference>
<feature type="domain" description="BRCT" evidence="14">
    <location>
        <begin position="346"/>
        <end position="424"/>
    </location>
</feature>
<comment type="subcellular location">
    <subcellularLocation>
        <location evidence="1 12">Nucleus</location>
    </subcellularLocation>
</comment>
<dbReference type="CDD" id="cd18140">
    <property type="entry name" value="HLD_clamp_RFC"/>
    <property type="match status" value="1"/>
</dbReference>
<dbReference type="RefSeq" id="XP_013411030.1">
    <property type="nucleotide sequence ID" value="XM_013555576.1"/>
</dbReference>
<reference evidence="16" key="1">
    <citation type="submission" date="2025-08" db="UniProtKB">
        <authorList>
            <consortium name="RefSeq"/>
        </authorList>
    </citation>
    <scope>IDENTIFICATION</scope>
    <source>
        <tissue evidence="16">Gonads</tissue>
    </source>
</reference>
<evidence type="ECO:0000256" key="1">
    <source>
        <dbReference type="ARBA" id="ARBA00004123"/>
    </source>
</evidence>
<feature type="region of interest" description="Disordered" evidence="13">
    <location>
        <begin position="449"/>
        <end position="490"/>
    </location>
</feature>
<keyword evidence="15" id="KW-1185">Reference proteome</keyword>
<dbReference type="GO" id="GO:0003689">
    <property type="term" value="F:DNA clamp loader activity"/>
    <property type="evidence" value="ECO:0007669"/>
    <property type="project" value="UniProtKB-UniRule"/>
</dbReference>
<feature type="compositionally biased region" description="Basic and acidic residues" evidence="13">
    <location>
        <begin position="270"/>
        <end position="287"/>
    </location>
</feature>
<dbReference type="Proteomes" id="UP000085678">
    <property type="component" value="Unplaced"/>
</dbReference>
<dbReference type="SUPFAM" id="SSF52113">
    <property type="entry name" value="BRCT domain"/>
    <property type="match status" value="1"/>
</dbReference>
<dbReference type="FunFam" id="1.20.272.10:FF:000005">
    <property type="entry name" value="Replication factor C subunit 1"/>
    <property type="match status" value="1"/>
</dbReference>
<dbReference type="InterPro" id="IPR003959">
    <property type="entry name" value="ATPase_AAA_core"/>
</dbReference>
<proteinExistence type="inferred from homology"/>
<dbReference type="FunFam" id="3.40.50.300:FF:000395">
    <property type="entry name" value="Replication factor C subunit 1"/>
    <property type="match status" value="1"/>
</dbReference>
<dbReference type="PANTHER" id="PTHR23389:SF6">
    <property type="entry name" value="REPLICATION FACTOR C SUBUNIT 1"/>
    <property type="match status" value="1"/>
</dbReference>
<dbReference type="Pfam" id="PF00533">
    <property type="entry name" value="BRCT"/>
    <property type="match status" value="1"/>
</dbReference>
<dbReference type="InterPro" id="IPR036420">
    <property type="entry name" value="BRCT_dom_sf"/>
</dbReference>
<dbReference type="FunFam" id="1.10.8.60:FF:000021">
    <property type="entry name" value="Replication factor C subunit 1"/>
    <property type="match status" value="1"/>
</dbReference>
<dbReference type="KEGG" id="lak:106174155"/>
<feature type="region of interest" description="Disordered" evidence="13">
    <location>
        <begin position="1"/>
        <end position="345"/>
    </location>
</feature>
<accession>A0A1S3JKT5</accession>
<dbReference type="GO" id="GO:0005524">
    <property type="term" value="F:ATP binding"/>
    <property type="evidence" value="ECO:0007669"/>
    <property type="project" value="UniProtKB-UniRule"/>
</dbReference>
<feature type="region of interest" description="Disordered" evidence="13">
    <location>
        <begin position="990"/>
        <end position="1066"/>
    </location>
</feature>
<name>A0A1S3JKT5_LINAN</name>
<dbReference type="GO" id="GO:0005634">
    <property type="term" value="C:nucleus"/>
    <property type="evidence" value="ECO:0007669"/>
    <property type="project" value="UniProtKB-SubCell"/>
</dbReference>
<evidence type="ECO:0000256" key="6">
    <source>
        <dbReference type="ARBA" id="ARBA00022741"/>
    </source>
</evidence>
<feature type="compositionally biased region" description="Basic and acidic residues" evidence="13">
    <location>
        <begin position="13"/>
        <end position="24"/>
    </location>
</feature>
<dbReference type="PIRSF" id="PIRSF036578">
    <property type="entry name" value="RFC1"/>
    <property type="match status" value="1"/>
</dbReference>
<keyword evidence="9 12" id="KW-0539">Nucleus</keyword>
<feature type="compositionally biased region" description="Polar residues" evidence="13">
    <location>
        <begin position="179"/>
        <end position="196"/>
    </location>
</feature>
<dbReference type="Pfam" id="PF08519">
    <property type="entry name" value="RFC1"/>
    <property type="match status" value="1"/>
</dbReference>
<dbReference type="InterPro" id="IPR047854">
    <property type="entry name" value="RFC_lid"/>
</dbReference>
<feature type="compositionally biased region" description="Low complexity" evidence="13">
    <location>
        <begin position="35"/>
        <end position="46"/>
    </location>
</feature>
<feature type="compositionally biased region" description="Basic and acidic residues" evidence="13">
    <location>
        <begin position="160"/>
        <end position="178"/>
    </location>
</feature>
<dbReference type="GO" id="GO:0006260">
    <property type="term" value="P:DNA replication"/>
    <property type="evidence" value="ECO:0007669"/>
    <property type="project" value="UniProtKB-KW"/>
</dbReference>
<dbReference type="InterPro" id="IPR003593">
    <property type="entry name" value="AAA+_ATPase"/>
</dbReference>
<dbReference type="SUPFAM" id="SSF52540">
    <property type="entry name" value="P-loop containing nucleoside triphosphate hydrolases"/>
    <property type="match status" value="1"/>
</dbReference>
<keyword evidence="6 12" id="KW-0547">Nucleotide-binding</keyword>
<evidence type="ECO:0000256" key="7">
    <source>
        <dbReference type="ARBA" id="ARBA00022840"/>
    </source>
</evidence>
<dbReference type="GO" id="GO:0016887">
    <property type="term" value="F:ATP hydrolysis activity"/>
    <property type="evidence" value="ECO:0007669"/>
    <property type="project" value="InterPro"/>
</dbReference>
<dbReference type="GO" id="GO:0005663">
    <property type="term" value="C:DNA replication factor C complex"/>
    <property type="evidence" value="ECO:0007669"/>
    <property type="project" value="InterPro"/>
</dbReference>
<dbReference type="InParanoid" id="A0A1S3JKT5"/>
<keyword evidence="4" id="KW-0597">Phosphoprotein</keyword>
<evidence type="ECO:0000256" key="11">
    <source>
        <dbReference type="ARBA" id="ARBA00064311"/>
    </source>
</evidence>
<feature type="compositionally biased region" description="Acidic residues" evidence="13">
    <location>
        <begin position="1021"/>
        <end position="1032"/>
    </location>
</feature>
<dbReference type="InterPro" id="IPR013725">
    <property type="entry name" value="DNA_replication_fac_RFC1_C"/>
</dbReference>
<feature type="compositionally biased region" description="Basic residues" evidence="13">
    <location>
        <begin position="1057"/>
        <end position="1066"/>
    </location>
</feature>
<feature type="compositionally biased region" description="Basic and acidic residues" evidence="13">
    <location>
        <begin position="67"/>
        <end position="100"/>
    </location>
</feature>
<evidence type="ECO:0000256" key="12">
    <source>
        <dbReference type="PIRNR" id="PIRNR036578"/>
    </source>
</evidence>
<dbReference type="Gene3D" id="1.20.272.10">
    <property type="match status" value="1"/>
</dbReference>
<organism evidence="15 16">
    <name type="scientific">Lingula anatina</name>
    <name type="common">Brachiopod</name>
    <name type="synonym">Lingula unguis</name>
    <dbReference type="NCBI Taxonomy" id="7574"/>
    <lineage>
        <taxon>Eukaryota</taxon>
        <taxon>Metazoa</taxon>
        <taxon>Spiralia</taxon>
        <taxon>Lophotrochozoa</taxon>
        <taxon>Brachiopoda</taxon>
        <taxon>Linguliformea</taxon>
        <taxon>Lingulata</taxon>
        <taxon>Lingulida</taxon>
        <taxon>Linguloidea</taxon>
        <taxon>Lingulidae</taxon>
        <taxon>Lingula</taxon>
    </lineage>
</organism>